<evidence type="ECO:0000313" key="9">
    <source>
        <dbReference type="Proteomes" id="UP000545493"/>
    </source>
</evidence>
<evidence type="ECO:0000256" key="4">
    <source>
        <dbReference type="ARBA" id="ARBA00023125"/>
    </source>
</evidence>
<dbReference type="InterPro" id="IPR015421">
    <property type="entry name" value="PyrdxlP-dep_Trfase_major"/>
</dbReference>
<dbReference type="InterPro" id="IPR036388">
    <property type="entry name" value="WH-like_DNA-bd_sf"/>
</dbReference>
<dbReference type="InterPro" id="IPR051446">
    <property type="entry name" value="HTH_trans_reg/aminotransferase"/>
</dbReference>
<dbReference type="Pfam" id="PF00392">
    <property type="entry name" value="GntR"/>
    <property type="match status" value="1"/>
</dbReference>
<dbReference type="InterPro" id="IPR036390">
    <property type="entry name" value="WH_DNA-bd_sf"/>
</dbReference>
<dbReference type="Gene3D" id="3.40.640.10">
    <property type="entry name" value="Type I PLP-dependent aspartate aminotransferase-like (Major domain)"/>
    <property type="match status" value="1"/>
</dbReference>
<dbReference type="InterPro" id="IPR004839">
    <property type="entry name" value="Aminotransferase_I/II_large"/>
</dbReference>
<keyword evidence="3" id="KW-0805">Transcription regulation</keyword>
<dbReference type="EMBL" id="JAAOYM010000001">
    <property type="protein sequence ID" value="NIJ12869.1"/>
    <property type="molecule type" value="Genomic_DNA"/>
</dbReference>
<accession>A0A7X5USD5</accession>
<keyword evidence="5" id="KW-0804">Transcription</keyword>
<feature type="region of interest" description="Disordered" evidence="6">
    <location>
        <begin position="86"/>
        <end position="105"/>
    </location>
</feature>
<dbReference type="PANTHER" id="PTHR46577">
    <property type="entry name" value="HTH-TYPE TRANSCRIPTIONAL REGULATORY PROTEIN GABR"/>
    <property type="match status" value="1"/>
</dbReference>
<dbReference type="PROSITE" id="PS50949">
    <property type="entry name" value="HTH_GNTR"/>
    <property type="match status" value="1"/>
</dbReference>
<evidence type="ECO:0000256" key="6">
    <source>
        <dbReference type="SAM" id="MobiDB-lite"/>
    </source>
</evidence>
<reference evidence="8 9" key="1">
    <citation type="submission" date="2020-03" db="EMBL/GenBank/DDBJ databases">
        <title>Sequencing the genomes of 1000 actinobacteria strains.</title>
        <authorList>
            <person name="Klenk H.-P."/>
        </authorList>
    </citation>
    <scope>NUCLEOTIDE SEQUENCE [LARGE SCALE GENOMIC DNA]</scope>
    <source>
        <strain evidence="8 9">DSM 45685</strain>
    </source>
</reference>
<keyword evidence="2" id="KW-0663">Pyridoxal phosphate</keyword>
<dbReference type="CDD" id="cd00609">
    <property type="entry name" value="AAT_like"/>
    <property type="match status" value="1"/>
</dbReference>
<dbReference type="Gene3D" id="1.10.10.10">
    <property type="entry name" value="Winged helix-like DNA-binding domain superfamily/Winged helix DNA-binding domain"/>
    <property type="match status" value="1"/>
</dbReference>
<evidence type="ECO:0000256" key="5">
    <source>
        <dbReference type="ARBA" id="ARBA00023163"/>
    </source>
</evidence>
<sequence length="496" mass="53470">MRGEVDRFQRGAALAALLGEWSTGPGPLYRKLADALARAAEEGALEVGERLPSERELARSLAVSRSTVVAAYDELRARDVLDRRRGSGTRVNGRNRGPRGDGRVRGGQGTAIFQRLIDGPGPTISLACAADEAAAEVGQAMREVVAEDLDELLSEPGYHPHGLPALRQAVAERYTHFGLPTTADEVLVTTGAHQALVLLSQVYLRPGATVVTESPSWSPCLDIFREAGVNLVAVPLDEEGIDPNGLAAALAEHEPALLYVMPTFHNPAGVLMSSARRRTVAELASRHGVAVVEDNAYAGQNLSRTAPLPAPLGAYAGGGSEMLTVESFKGIWGGLRIGWIRGPVGIIERCARRKALADLGSPVFEQAVAARLVPRMEEIGERQAVLRRQRCALLERLLADRLAGWTWRHPDGGSSLWVRLPGGSSADVFAQLALRHGVEVIPGSTMDPSGAHDDHLRIPFPRPQRELEELVDRLALAWTELRRHGPREETPLCPIV</sequence>
<dbReference type="InterPro" id="IPR015422">
    <property type="entry name" value="PyrdxlP-dep_Trfase_small"/>
</dbReference>
<evidence type="ECO:0000313" key="8">
    <source>
        <dbReference type="EMBL" id="NIJ12869.1"/>
    </source>
</evidence>
<evidence type="ECO:0000256" key="1">
    <source>
        <dbReference type="ARBA" id="ARBA00005384"/>
    </source>
</evidence>
<dbReference type="InterPro" id="IPR000524">
    <property type="entry name" value="Tscrpt_reg_HTH_GntR"/>
</dbReference>
<dbReference type="GO" id="GO:0003677">
    <property type="term" value="F:DNA binding"/>
    <property type="evidence" value="ECO:0007669"/>
    <property type="project" value="UniProtKB-KW"/>
</dbReference>
<keyword evidence="9" id="KW-1185">Reference proteome</keyword>
<evidence type="ECO:0000256" key="2">
    <source>
        <dbReference type="ARBA" id="ARBA00022898"/>
    </source>
</evidence>
<dbReference type="SMART" id="SM00345">
    <property type="entry name" value="HTH_GNTR"/>
    <property type="match status" value="1"/>
</dbReference>
<dbReference type="InterPro" id="IPR015424">
    <property type="entry name" value="PyrdxlP-dep_Trfase"/>
</dbReference>
<dbReference type="GO" id="GO:0030170">
    <property type="term" value="F:pyridoxal phosphate binding"/>
    <property type="evidence" value="ECO:0007669"/>
    <property type="project" value="InterPro"/>
</dbReference>
<dbReference type="Pfam" id="PF00155">
    <property type="entry name" value="Aminotran_1_2"/>
    <property type="match status" value="1"/>
</dbReference>
<comment type="caution">
    <text evidence="8">The sequence shown here is derived from an EMBL/GenBank/DDBJ whole genome shotgun (WGS) entry which is preliminary data.</text>
</comment>
<comment type="similarity">
    <text evidence="1">In the C-terminal section; belongs to the class-I pyridoxal-phosphate-dependent aminotransferase family.</text>
</comment>
<keyword evidence="4 8" id="KW-0238">DNA-binding</keyword>
<evidence type="ECO:0000259" key="7">
    <source>
        <dbReference type="PROSITE" id="PS50949"/>
    </source>
</evidence>
<organism evidence="8 9">
    <name type="scientific">Saccharomonospora amisosensis</name>
    <dbReference type="NCBI Taxonomy" id="1128677"/>
    <lineage>
        <taxon>Bacteria</taxon>
        <taxon>Bacillati</taxon>
        <taxon>Actinomycetota</taxon>
        <taxon>Actinomycetes</taxon>
        <taxon>Pseudonocardiales</taxon>
        <taxon>Pseudonocardiaceae</taxon>
        <taxon>Saccharomonospora</taxon>
    </lineage>
</organism>
<name>A0A7X5USD5_9PSEU</name>
<protein>
    <submittedName>
        <fullName evidence="8">DNA-binding transcriptional MocR family regulator</fullName>
    </submittedName>
</protein>
<dbReference type="CDD" id="cd07377">
    <property type="entry name" value="WHTH_GntR"/>
    <property type="match status" value="1"/>
</dbReference>
<dbReference type="GO" id="GO:0003700">
    <property type="term" value="F:DNA-binding transcription factor activity"/>
    <property type="evidence" value="ECO:0007669"/>
    <property type="project" value="InterPro"/>
</dbReference>
<dbReference type="SUPFAM" id="SSF53383">
    <property type="entry name" value="PLP-dependent transferases"/>
    <property type="match status" value="1"/>
</dbReference>
<dbReference type="PANTHER" id="PTHR46577:SF1">
    <property type="entry name" value="HTH-TYPE TRANSCRIPTIONAL REGULATORY PROTEIN GABR"/>
    <property type="match status" value="1"/>
</dbReference>
<dbReference type="Proteomes" id="UP000545493">
    <property type="component" value="Unassembled WGS sequence"/>
</dbReference>
<evidence type="ECO:0000256" key="3">
    <source>
        <dbReference type="ARBA" id="ARBA00023015"/>
    </source>
</evidence>
<feature type="domain" description="HTH gntR-type" evidence="7">
    <location>
        <begin position="26"/>
        <end position="94"/>
    </location>
</feature>
<gene>
    <name evidence="8" type="ORF">FHU38_003213</name>
</gene>
<dbReference type="RefSeq" id="WP_167172235.1">
    <property type="nucleotide sequence ID" value="NZ_JAAOYM010000001.1"/>
</dbReference>
<proteinExistence type="inferred from homology"/>
<dbReference type="SUPFAM" id="SSF46785">
    <property type="entry name" value="Winged helix' DNA-binding domain"/>
    <property type="match status" value="1"/>
</dbReference>
<dbReference type="PRINTS" id="PR00035">
    <property type="entry name" value="HTHGNTR"/>
</dbReference>
<dbReference type="Gene3D" id="3.90.1150.10">
    <property type="entry name" value="Aspartate Aminotransferase, domain 1"/>
    <property type="match status" value="1"/>
</dbReference>
<dbReference type="AlphaFoldDB" id="A0A7X5USD5"/>